<evidence type="ECO:0000256" key="2">
    <source>
        <dbReference type="ARBA" id="ARBA00022552"/>
    </source>
</evidence>
<dbReference type="GO" id="GO:0070475">
    <property type="term" value="P:rRNA base methylation"/>
    <property type="evidence" value="ECO:0007669"/>
    <property type="project" value="UniProtKB-UniRule"/>
</dbReference>
<comment type="catalytic activity">
    <reaction evidence="6">
        <text>cytidine(1402) in 16S rRNA + S-adenosyl-L-methionine = N(4)-methylcytidine(1402) in 16S rRNA + S-adenosyl-L-homocysteine + H(+)</text>
        <dbReference type="Rhea" id="RHEA:42928"/>
        <dbReference type="Rhea" id="RHEA-COMP:10286"/>
        <dbReference type="Rhea" id="RHEA-COMP:10287"/>
        <dbReference type="ChEBI" id="CHEBI:15378"/>
        <dbReference type="ChEBI" id="CHEBI:57856"/>
        <dbReference type="ChEBI" id="CHEBI:59789"/>
        <dbReference type="ChEBI" id="CHEBI:74506"/>
        <dbReference type="ChEBI" id="CHEBI:82748"/>
        <dbReference type="EC" id="2.1.1.199"/>
    </reaction>
</comment>
<evidence type="ECO:0000256" key="4">
    <source>
        <dbReference type="ARBA" id="ARBA00022679"/>
    </source>
</evidence>
<dbReference type="EC" id="2.1.1.199" evidence="6"/>
<dbReference type="SUPFAM" id="SSF53335">
    <property type="entry name" value="S-adenosyl-L-methionine-dependent methyltransferases"/>
    <property type="match status" value="1"/>
</dbReference>
<keyword evidence="9" id="KW-1185">Reference proteome</keyword>
<dbReference type="Gene3D" id="3.40.50.150">
    <property type="entry name" value="Vaccinia Virus protein VP39"/>
    <property type="match status" value="1"/>
</dbReference>
<keyword evidence="2 6" id="KW-0698">rRNA processing</keyword>
<organism evidence="8 9">
    <name type="scientific">Chthoniobacter flavus Ellin428</name>
    <dbReference type="NCBI Taxonomy" id="497964"/>
    <lineage>
        <taxon>Bacteria</taxon>
        <taxon>Pseudomonadati</taxon>
        <taxon>Verrucomicrobiota</taxon>
        <taxon>Spartobacteria</taxon>
        <taxon>Chthoniobacterales</taxon>
        <taxon>Chthoniobacteraceae</taxon>
        <taxon>Chthoniobacter</taxon>
    </lineage>
</organism>
<feature type="binding site" evidence="6">
    <location>
        <position position="159"/>
    </location>
    <ligand>
        <name>S-adenosyl-L-methionine</name>
        <dbReference type="ChEBI" id="CHEBI:59789"/>
    </ligand>
</feature>
<comment type="caution">
    <text evidence="8">The sequence shown here is derived from an EMBL/GenBank/DDBJ whole genome shotgun (WGS) entry which is preliminary data.</text>
</comment>
<dbReference type="GO" id="GO:0071424">
    <property type="term" value="F:rRNA (cytosine-N4-)-methyltransferase activity"/>
    <property type="evidence" value="ECO:0007669"/>
    <property type="project" value="UniProtKB-UniRule"/>
</dbReference>
<dbReference type="InterPro" id="IPR002903">
    <property type="entry name" value="RsmH"/>
</dbReference>
<dbReference type="AlphaFoldDB" id="B4D3A6"/>
<feature type="binding site" evidence="6">
    <location>
        <position position="152"/>
    </location>
    <ligand>
        <name>S-adenosyl-L-methionine</name>
        <dbReference type="ChEBI" id="CHEBI:59789"/>
    </ligand>
</feature>
<comment type="function">
    <text evidence="6">Specifically methylates the N4 position of cytidine in position 1402 (C1402) of 16S rRNA.</text>
</comment>
<keyword evidence="5 6" id="KW-0949">S-adenosyl-L-methionine</keyword>
<evidence type="ECO:0000313" key="9">
    <source>
        <dbReference type="Proteomes" id="UP000005824"/>
    </source>
</evidence>
<evidence type="ECO:0000313" key="8">
    <source>
        <dbReference type="EMBL" id="EDY19217.1"/>
    </source>
</evidence>
<dbReference type="GO" id="GO:0005737">
    <property type="term" value="C:cytoplasm"/>
    <property type="evidence" value="ECO:0007669"/>
    <property type="project" value="UniProtKB-SubCell"/>
</dbReference>
<evidence type="ECO:0000256" key="6">
    <source>
        <dbReference type="HAMAP-Rule" id="MF_01007"/>
    </source>
</evidence>
<evidence type="ECO:0000256" key="1">
    <source>
        <dbReference type="ARBA" id="ARBA00010396"/>
    </source>
</evidence>
<keyword evidence="4 6" id="KW-0808">Transferase</keyword>
<protein>
    <recommendedName>
        <fullName evidence="6">Ribosomal RNA small subunit methyltransferase H</fullName>
        <ecNumber evidence="6">2.1.1.199</ecNumber>
    </recommendedName>
    <alternativeName>
        <fullName evidence="6">16S rRNA m(4)C1402 methyltransferase</fullName>
    </alternativeName>
    <alternativeName>
        <fullName evidence="6">rRNA (cytosine-N(4)-)-methyltransferase RsmH</fullName>
    </alternativeName>
</protein>
<dbReference type="Gene3D" id="1.10.150.170">
    <property type="entry name" value="Putative methyltransferase TM0872, insert domain"/>
    <property type="match status" value="1"/>
</dbReference>
<dbReference type="InterPro" id="IPR023397">
    <property type="entry name" value="SAM-dep_MeTrfase_MraW_recog"/>
</dbReference>
<evidence type="ECO:0000256" key="5">
    <source>
        <dbReference type="ARBA" id="ARBA00022691"/>
    </source>
</evidence>
<feature type="binding site" evidence="6">
    <location>
        <position position="101"/>
    </location>
    <ligand>
        <name>S-adenosyl-L-methionine</name>
        <dbReference type="ChEBI" id="CHEBI:59789"/>
    </ligand>
</feature>
<dbReference type="NCBIfam" id="TIGR00006">
    <property type="entry name" value="16S rRNA (cytosine(1402)-N(4))-methyltransferase RsmH"/>
    <property type="match status" value="1"/>
</dbReference>
<comment type="similarity">
    <text evidence="1 6">Belongs to the methyltransferase superfamily. RsmH family.</text>
</comment>
<keyword evidence="3 6" id="KW-0489">Methyltransferase</keyword>
<dbReference type="SUPFAM" id="SSF81799">
    <property type="entry name" value="Putative methyltransferase TM0872, insert domain"/>
    <property type="match status" value="1"/>
</dbReference>
<dbReference type="Pfam" id="PF01795">
    <property type="entry name" value="Methyltransf_5"/>
    <property type="match status" value="1"/>
</dbReference>
<reference evidence="8 9" key="1">
    <citation type="journal article" date="2011" name="J. Bacteriol.">
        <title>Genome sequence of Chthoniobacter flavus Ellin428, an aerobic heterotrophic soil bacterium.</title>
        <authorList>
            <person name="Kant R."/>
            <person name="van Passel M.W."/>
            <person name="Palva A."/>
            <person name="Lucas S."/>
            <person name="Lapidus A."/>
            <person name="Glavina Del Rio T."/>
            <person name="Dalin E."/>
            <person name="Tice H."/>
            <person name="Bruce D."/>
            <person name="Goodwin L."/>
            <person name="Pitluck S."/>
            <person name="Larimer F.W."/>
            <person name="Land M.L."/>
            <person name="Hauser L."/>
            <person name="Sangwan P."/>
            <person name="de Vos W.M."/>
            <person name="Janssen P.H."/>
            <person name="Smidt H."/>
        </authorList>
    </citation>
    <scope>NUCLEOTIDE SEQUENCE [LARGE SCALE GENOMIC DNA]</scope>
    <source>
        <strain evidence="8 9">Ellin428</strain>
    </source>
</reference>
<accession>B4D3A6</accession>
<feature type="binding site" evidence="6">
    <location>
        <position position="131"/>
    </location>
    <ligand>
        <name>S-adenosyl-L-methionine</name>
        <dbReference type="ChEBI" id="CHEBI:59789"/>
    </ligand>
</feature>
<dbReference type="EMBL" id="ABVL01000009">
    <property type="protein sequence ID" value="EDY19217.1"/>
    <property type="molecule type" value="Genomic_DNA"/>
</dbReference>
<proteinExistence type="inferred from homology"/>
<keyword evidence="6" id="KW-0963">Cytoplasm</keyword>
<dbReference type="PIRSF" id="PIRSF004486">
    <property type="entry name" value="MraW"/>
    <property type="match status" value="1"/>
</dbReference>
<name>B4D3A6_9BACT</name>
<feature type="region of interest" description="Disordered" evidence="7">
    <location>
        <begin position="1"/>
        <end position="29"/>
    </location>
</feature>
<feature type="compositionally biased region" description="Basic residues" evidence="7">
    <location>
        <begin position="9"/>
        <end position="25"/>
    </location>
</feature>
<sequence length="351" mass="38625">MTDPVPEKPRRRPRYSGKNPRHFHEKYKEHQPDRYATDVEKVLASGKTPAGMHRPIMVSEIMEILAPKPGEFAVDATLGYGGHSREILQRITPGGRLIGLDVDPLELPKTEARLRALGFGPDVFTAQRVNYAGLPALIAREAPEGADIILADLGLSSMQIDNPSRGFTFKVEGPLDLRMNPERGQPASALLATINAAKLEQLLTENADEPNAALLTRAILDAQARTPITTTTALATVIRTALASLPRIEPNDTIRRVFQALRIAVNDEFSALDTFLRHLPQCLRPGGRIAILTFHSGEDRRVKHAFKTGLQEGLYSEIARDVLRPGAEELRANPRSASAKLRWAVGRKVES</sequence>
<dbReference type="RefSeq" id="WP_006980719.1">
    <property type="nucleotide sequence ID" value="NZ_ABVL01000009.1"/>
</dbReference>
<evidence type="ECO:0000256" key="3">
    <source>
        <dbReference type="ARBA" id="ARBA00022603"/>
    </source>
</evidence>
<evidence type="ECO:0000256" key="7">
    <source>
        <dbReference type="SAM" id="MobiDB-lite"/>
    </source>
</evidence>
<dbReference type="InParanoid" id="B4D3A6"/>
<dbReference type="STRING" id="497964.CfE428DRAFT_3394"/>
<dbReference type="InterPro" id="IPR029063">
    <property type="entry name" value="SAM-dependent_MTases_sf"/>
</dbReference>
<dbReference type="PANTHER" id="PTHR11265:SF0">
    <property type="entry name" value="12S RRNA N4-METHYLCYTIDINE METHYLTRANSFERASE"/>
    <property type="match status" value="1"/>
</dbReference>
<gene>
    <name evidence="6" type="primary">rsmH</name>
    <name evidence="8" type="ORF">CfE428DRAFT_3394</name>
</gene>
<dbReference type="Proteomes" id="UP000005824">
    <property type="component" value="Unassembled WGS sequence"/>
</dbReference>
<feature type="binding site" evidence="6">
    <location>
        <begin position="81"/>
        <end position="83"/>
    </location>
    <ligand>
        <name>S-adenosyl-L-methionine</name>
        <dbReference type="ChEBI" id="CHEBI:59789"/>
    </ligand>
</feature>
<dbReference type="HAMAP" id="MF_01007">
    <property type="entry name" value="16SrRNA_methyltr_H"/>
    <property type="match status" value="1"/>
</dbReference>
<dbReference type="PANTHER" id="PTHR11265">
    <property type="entry name" value="S-ADENOSYL-METHYLTRANSFERASE MRAW"/>
    <property type="match status" value="1"/>
</dbReference>
<dbReference type="eggNOG" id="COG0275">
    <property type="taxonomic scope" value="Bacteria"/>
</dbReference>
<comment type="subcellular location">
    <subcellularLocation>
        <location evidence="6">Cytoplasm</location>
    </subcellularLocation>
</comment>